<evidence type="ECO:0000313" key="3">
    <source>
        <dbReference type="EMBL" id="GIX74561.1"/>
    </source>
</evidence>
<accession>A0AAV4MT16</accession>
<name>A0AAV4MT16_CAEEX</name>
<protein>
    <recommendedName>
        <fullName evidence="2">DNA polymerase alpha subunit B N-terminal domain-containing protein</fullName>
    </recommendedName>
</protein>
<keyword evidence="1" id="KW-0472">Membrane</keyword>
<organism evidence="3 4">
    <name type="scientific">Caerostris extrusa</name>
    <name type="common">Bark spider</name>
    <name type="synonym">Caerostris bankana</name>
    <dbReference type="NCBI Taxonomy" id="172846"/>
    <lineage>
        <taxon>Eukaryota</taxon>
        <taxon>Metazoa</taxon>
        <taxon>Ecdysozoa</taxon>
        <taxon>Arthropoda</taxon>
        <taxon>Chelicerata</taxon>
        <taxon>Arachnida</taxon>
        <taxon>Araneae</taxon>
        <taxon>Araneomorphae</taxon>
        <taxon>Entelegynae</taxon>
        <taxon>Araneoidea</taxon>
        <taxon>Araneidae</taxon>
        <taxon>Caerostris</taxon>
    </lineage>
</organism>
<keyword evidence="4" id="KW-1185">Reference proteome</keyword>
<dbReference type="InterPro" id="IPR013627">
    <property type="entry name" value="Pol_alpha_B_N"/>
</dbReference>
<evidence type="ECO:0000256" key="1">
    <source>
        <dbReference type="SAM" id="Phobius"/>
    </source>
</evidence>
<proteinExistence type="predicted"/>
<gene>
    <name evidence="3" type="primary">AVEN_120284_1</name>
    <name evidence="3" type="ORF">CEXT_252811</name>
</gene>
<dbReference type="AlphaFoldDB" id="A0AAV4MT16"/>
<feature type="domain" description="DNA polymerase alpha subunit B N-terminal" evidence="2">
    <location>
        <begin position="6"/>
        <end position="73"/>
    </location>
</feature>
<dbReference type="InterPro" id="IPR043034">
    <property type="entry name" value="DNA_pol_alpha_B_N_sf"/>
</dbReference>
<evidence type="ECO:0000313" key="4">
    <source>
        <dbReference type="Proteomes" id="UP001054945"/>
    </source>
</evidence>
<feature type="transmembrane region" description="Helical" evidence="1">
    <location>
        <begin position="82"/>
        <end position="106"/>
    </location>
</feature>
<reference evidence="3 4" key="1">
    <citation type="submission" date="2021-06" db="EMBL/GenBank/DDBJ databases">
        <title>Caerostris extrusa draft genome.</title>
        <authorList>
            <person name="Kono N."/>
            <person name="Arakawa K."/>
        </authorList>
    </citation>
    <scope>NUCLEOTIDE SEQUENCE [LARGE SCALE GENOMIC DNA]</scope>
</reference>
<dbReference type="Gene3D" id="1.10.8.530">
    <property type="entry name" value="DNA polymerase alpha-primase, subunit B, N-terminal domain"/>
    <property type="match status" value="1"/>
</dbReference>
<comment type="caution">
    <text evidence="3">The sequence shown here is derived from an EMBL/GenBank/DDBJ whole genome shotgun (WGS) entry which is preliminary data.</text>
</comment>
<keyword evidence="1" id="KW-0812">Transmembrane</keyword>
<dbReference type="EMBL" id="BPLR01020076">
    <property type="protein sequence ID" value="GIX74561.1"/>
    <property type="molecule type" value="Genomic_DNA"/>
</dbReference>
<dbReference type="Pfam" id="PF08418">
    <property type="entry name" value="Pol_alpha_B_N"/>
    <property type="match status" value="1"/>
</dbReference>
<sequence>MDINIEQIQEHLEEFCCSADEKVLNKMKELCFAYRCSAEDIVDQWIAFSTSKNCTHQLSLTLLDQMEKEELMKPKIPNRGNLLTLYVLLYTILQLLILLVIILKLIRMT</sequence>
<dbReference type="Proteomes" id="UP001054945">
    <property type="component" value="Unassembled WGS sequence"/>
</dbReference>
<evidence type="ECO:0000259" key="2">
    <source>
        <dbReference type="Pfam" id="PF08418"/>
    </source>
</evidence>
<keyword evidence="1" id="KW-1133">Transmembrane helix</keyword>